<name>A0A846HER5_9CYAN</name>
<proteinExistence type="predicted"/>
<protein>
    <submittedName>
        <fullName evidence="2">Uncharacterized protein</fullName>
    </submittedName>
</protein>
<dbReference type="RefSeq" id="WP_163519079.1">
    <property type="nucleotide sequence ID" value="NZ_JTCM02000059.1"/>
</dbReference>
<gene>
    <name evidence="2" type="ORF">PI95_021710</name>
</gene>
<accession>A0A846HER5</accession>
<keyword evidence="3" id="KW-1185">Reference proteome</keyword>
<dbReference type="Proteomes" id="UP000031549">
    <property type="component" value="Unassembled WGS sequence"/>
</dbReference>
<feature type="region of interest" description="Disordered" evidence="1">
    <location>
        <begin position="1"/>
        <end position="22"/>
    </location>
</feature>
<sequence>MGKGTHGKELLPIPNSQFPMPNAQCPTTINQQLTPFTLPRDNRVLPN</sequence>
<dbReference type="AlphaFoldDB" id="A0A846HER5"/>
<organism evidence="2 3">
    <name type="scientific">Hassallia byssoidea VB512170</name>
    <dbReference type="NCBI Taxonomy" id="1304833"/>
    <lineage>
        <taxon>Bacteria</taxon>
        <taxon>Bacillati</taxon>
        <taxon>Cyanobacteriota</taxon>
        <taxon>Cyanophyceae</taxon>
        <taxon>Nostocales</taxon>
        <taxon>Tolypothrichaceae</taxon>
        <taxon>Hassallia</taxon>
    </lineage>
</organism>
<evidence type="ECO:0000313" key="3">
    <source>
        <dbReference type="Proteomes" id="UP000031549"/>
    </source>
</evidence>
<evidence type="ECO:0000256" key="1">
    <source>
        <dbReference type="SAM" id="MobiDB-lite"/>
    </source>
</evidence>
<dbReference type="EMBL" id="JTCM02000059">
    <property type="protein sequence ID" value="NEU75100.1"/>
    <property type="molecule type" value="Genomic_DNA"/>
</dbReference>
<evidence type="ECO:0000313" key="2">
    <source>
        <dbReference type="EMBL" id="NEU75100.1"/>
    </source>
</evidence>
<comment type="caution">
    <text evidence="2">The sequence shown here is derived from an EMBL/GenBank/DDBJ whole genome shotgun (WGS) entry which is preliminary data.</text>
</comment>
<reference evidence="2 3" key="1">
    <citation type="journal article" date="2015" name="Genome Announc.">
        <title>Draft Genome Sequence of Cyanobacterium Hassallia byssoidea Strain VB512170, Isolated from Monuments in India.</title>
        <authorList>
            <person name="Singh D."/>
            <person name="Chandrababunaidu M.M."/>
            <person name="Panda A."/>
            <person name="Sen D."/>
            <person name="Bhattacharyya S."/>
            <person name="Adhikary S.P."/>
            <person name="Tripathy S."/>
        </authorList>
    </citation>
    <scope>NUCLEOTIDE SEQUENCE [LARGE SCALE GENOMIC DNA]</scope>
    <source>
        <strain evidence="2 3">VB512170</strain>
    </source>
</reference>